<dbReference type="RefSeq" id="WP_036777384.1">
    <property type="nucleotide sequence ID" value="NZ_CAWLTM010000100.1"/>
</dbReference>
<keyword evidence="1 4" id="KW-0456">Lyase</keyword>
<feature type="binding site" evidence="3">
    <location>
        <position position="175"/>
    </location>
    <ligand>
        <name>Co(2+)</name>
        <dbReference type="ChEBI" id="CHEBI:48828"/>
    </ligand>
</feature>
<feature type="active site" description="Proton acceptor" evidence="2">
    <location>
        <position position="145"/>
    </location>
</feature>
<evidence type="ECO:0000256" key="2">
    <source>
        <dbReference type="PIRSR" id="PIRSR033579-1"/>
    </source>
</evidence>
<protein>
    <recommendedName>
        <fullName evidence="1">Sirohydrochlorin cobaltochelatase</fullName>
        <ecNumber evidence="1">4.99.1.3</ecNumber>
    </recommendedName>
</protein>
<dbReference type="SUPFAM" id="SSF53800">
    <property type="entry name" value="Chelatase"/>
    <property type="match status" value="1"/>
</dbReference>
<keyword evidence="1 3" id="KW-0479">Metal-binding</keyword>
<comment type="function">
    <text evidence="1">Cobalt chelatase responsible for the insertion of cobalt during anaerobic cobalamin biosynthesis. Can catalyze the insertion of Co(2+) into either sirohydrochlorin or precorrin-2.</text>
</comment>
<dbReference type="Pfam" id="PF06180">
    <property type="entry name" value="CbiK"/>
    <property type="match status" value="1"/>
</dbReference>
<comment type="catalytic activity">
    <reaction evidence="1">
        <text>Co-sirohydrochlorin + 2 H(+) = sirohydrochlorin + Co(2+)</text>
        <dbReference type="Rhea" id="RHEA:15893"/>
        <dbReference type="ChEBI" id="CHEBI:15378"/>
        <dbReference type="ChEBI" id="CHEBI:48828"/>
        <dbReference type="ChEBI" id="CHEBI:58351"/>
        <dbReference type="ChEBI" id="CHEBI:60049"/>
        <dbReference type="EC" id="4.99.1.3"/>
    </reaction>
</comment>
<dbReference type="AlphaFoldDB" id="A0A022PKP9"/>
<feature type="binding site" evidence="3">
    <location>
        <position position="207"/>
    </location>
    <ligand>
        <name>Co(2+)</name>
        <dbReference type="ChEBI" id="CHEBI:48828"/>
    </ligand>
</feature>
<accession>A0A022PKP9</accession>
<keyword evidence="3" id="KW-0170">Cobalt</keyword>
<comment type="caution">
    <text evidence="4">The sequence shown here is derived from an EMBL/GenBank/DDBJ whole genome shotgun (WGS) entry which is preliminary data.</text>
</comment>
<dbReference type="Proteomes" id="UP000023464">
    <property type="component" value="Unassembled WGS sequence"/>
</dbReference>
<dbReference type="PIRSF" id="PIRSF033579">
    <property type="entry name" value="Anaer_Co_chel"/>
    <property type="match status" value="1"/>
</dbReference>
<evidence type="ECO:0000313" key="4">
    <source>
        <dbReference type="EMBL" id="EYU16079.1"/>
    </source>
</evidence>
<dbReference type="EC" id="4.99.1.3" evidence="1"/>
<dbReference type="Gene3D" id="3.40.50.1400">
    <property type="match status" value="2"/>
</dbReference>
<dbReference type="CDD" id="cd03412">
    <property type="entry name" value="CbiK_N"/>
    <property type="match status" value="1"/>
</dbReference>
<dbReference type="EMBL" id="JFGV01000015">
    <property type="protein sequence ID" value="EYU16079.1"/>
    <property type="molecule type" value="Genomic_DNA"/>
</dbReference>
<evidence type="ECO:0000256" key="3">
    <source>
        <dbReference type="PIRSR" id="PIRSR033579-3"/>
    </source>
</evidence>
<organism evidence="4 5">
    <name type="scientific">Photorhabdus aegyptia</name>
    <dbReference type="NCBI Taxonomy" id="2805098"/>
    <lineage>
        <taxon>Bacteria</taxon>
        <taxon>Pseudomonadati</taxon>
        <taxon>Pseudomonadota</taxon>
        <taxon>Gammaproteobacteria</taxon>
        <taxon>Enterobacterales</taxon>
        <taxon>Morganellaceae</taxon>
        <taxon>Photorhabdus</taxon>
    </lineage>
</organism>
<dbReference type="GO" id="GO:0019251">
    <property type="term" value="P:anaerobic cobalamin biosynthetic process"/>
    <property type="evidence" value="ECO:0007669"/>
    <property type="project" value="UniProtKB-UniRule"/>
</dbReference>
<name>A0A022PKP9_9GAMM</name>
<gene>
    <name evidence="4" type="ORF">BA1DRAFT_01416</name>
</gene>
<dbReference type="InterPro" id="IPR010388">
    <property type="entry name" value="Anaerobic_Co-chelatase"/>
</dbReference>
<dbReference type="CDD" id="cd03413">
    <property type="entry name" value="CbiK_C"/>
    <property type="match status" value="1"/>
</dbReference>
<proteinExistence type="inferred from homology"/>
<evidence type="ECO:0000313" key="5">
    <source>
        <dbReference type="Proteomes" id="UP000023464"/>
    </source>
</evidence>
<evidence type="ECO:0000256" key="1">
    <source>
        <dbReference type="PIRNR" id="PIRNR033579"/>
    </source>
</evidence>
<dbReference type="GO" id="GO:0046872">
    <property type="term" value="F:metal ion binding"/>
    <property type="evidence" value="ECO:0007669"/>
    <property type="project" value="UniProtKB-KW"/>
</dbReference>
<dbReference type="PATRIC" id="fig|1393736.3.peg.1435"/>
<sequence length="264" mass="30143">MKKALLIISFGTSYHQTRQKNIDVCEQQLAVAYRDRDLYRAFTSEMIIRKLKRRDGLQVDNPRQALERLVNEGYQDVAIQSLHVINGDEYEKIVNEMRSFSDHFQRLVVGTPLLNSFADYQQLLVALKSQMPPLAEDERVVFMGHGATHHAFSAYACLDHLMSAHNFPALVGAVESYPEIDQIIIRLRHQAVRKVHLMPLMIVAGDHAINDMASDEPDSWRSQLEAVGIKTQSWLQGLGENPLIRQMFVQHLADALQEDQQEVV</sequence>
<reference evidence="4 5" key="1">
    <citation type="submission" date="2014-03" db="EMBL/GenBank/DDBJ databases">
        <title>Draft Genome of Photorhabdus luminescens BA1, an Egyptian Isolate.</title>
        <authorList>
            <person name="Ghazal S."/>
            <person name="Hurst S.G.IV."/>
            <person name="Morris K."/>
            <person name="Thomas K."/>
            <person name="Tisa L.S."/>
        </authorList>
    </citation>
    <scope>NUCLEOTIDE SEQUENCE [LARGE SCALE GENOMIC DNA]</scope>
    <source>
        <strain evidence="4 5">BA1</strain>
    </source>
</reference>
<keyword evidence="5" id="KW-1185">Reference proteome</keyword>
<dbReference type="GO" id="GO:0016852">
    <property type="term" value="F:sirohydrochlorin cobaltochelatase activity"/>
    <property type="evidence" value="ECO:0007669"/>
    <property type="project" value="UniProtKB-UniRule"/>
</dbReference>
<comment type="similarity">
    <text evidence="1">Belongs to the CbiK family.</text>
</comment>
<dbReference type="NCBIfam" id="NF047852">
    <property type="entry name" value="SiroCoChCbiK"/>
    <property type="match status" value="1"/>
</dbReference>
<feature type="binding site" evidence="3">
    <location>
        <position position="145"/>
    </location>
    <ligand>
        <name>Co(2+)</name>
        <dbReference type="ChEBI" id="CHEBI:48828"/>
    </ligand>
</feature>